<evidence type="ECO:0000256" key="9">
    <source>
        <dbReference type="HAMAP-Rule" id="MF_00060"/>
    </source>
</evidence>
<dbReference type="InterPro" id="IPR030048">
    <property type="entry name" value="SurE"/>
</dbReference>
<feature type="binding site" evidence="9">
    <location>
        <position position="16"/>
    </location>
    <ligand>
        <name>a divalent metal cation</name>
        <dbReference type="ChEBI" id="CHEBI:60240"/>
    </ligand>
</feature>
<proteinExistence type="inferred from homology"/>
<dbReference type="GO" id="GO:0000166">
    <property type="term" value="F:nucleotide binding"/>
    <property type="evidence" value="ECO:0007669"/>
    <property type="project" value="UniProtKB-KW"/>
</dbReference>
<comment type="similarity">
    <text evidence="4 9">Belongs to the SurE nucleotidase family.</text>
</comment>
<evidence type="ECO:0000256" key="7">
    <source>
        <dbReference type="ARBA" id="ARBA00022741"/>
    </source>
</evidence>
<dbReference type="SUPFAM" id="SSF64167">
    <property type="entry name" value="SurE-like"/>
    <property type="match status" value="1"/>
</dbReference>
<organism evidence="11 12">
    <name type="scientific">Pedobacter westerhofensis</name>
    <dbReference type="NCBI Taxonomy" id="425512"/>
    <lineage>
        <taxon>Bacteria</taxon>
        <taxon>Pseudomonadati</taxon>
        <taxon>Bacteroidota</taxon>
        <taxon>Sphingobacteriia</taxon>
        <taxon>Sphingobacteriales</taxon>
        <taxon>Sphingobacteriaceae</taxon>
        <taxon>Pedobacter</taxon>
    </lineage>
</organism>
<dbReference type="Pfam" id="PF01975">
    <property type="entry name" value="SurE"/>
    <property type="match status" value="1"/>
</dbReference>
<dbReference type="Proteomes" id="UP000320300">
    <property type="component" value="Unassembled WGS sequence"/>
</dbReference>
<comment type="subcellular location">
    <subcellularLocation>
        <location evidence="3 9">Cytoplasm</location>
    </subcellularLocation>
</comment>
<dbReference type="GO" id="GO:0005737">
    <property type="term" value="C:cytoplasm"/>
    <property type="evidence" value="ECO:0007669"/>
    <property type="project" value="UniProtKB-SubCell"/>
</dbReference>
<dbReference type="FunFam" id="3.40.1210.10:FF:000001">
    <property type="entry name" value="5'/3'-nucleotidase SurE"/>
    <property type="match status" value="1"/>
</dbReference>
<reference evidence="11 12" key="1">
    <citation type="submission" date="2017-05" db="EMBL/GenBank/DDBJ databases">
        <authorList>
            <person name="Varghese N."/>
            <person name="Submissions S."/>
        </authorList>
    </citation>
    <scope>NUCLEOTIDE SEQUENCE [LARGE SCALE GENOMIC DNA]</scope>
    <source>
        <strain evidence="11 12">DSM 19036</strain>
    </source>
</reference>
<accession>A0A521FS35</accession>
<dbReference type="PANTHER" id="PTHR30457">
    <property type="entry name" value="5'-NUCLEOTIDASE SURE"/>
    <property type="match status" value="1"/>
</dbReference>
<dbReference type="NCBIfam" id="NF001492">
    <property type="entry name" value="PRK00346.2-2"/>
    <property type="match status" value="1"/>
</dbReference>
<gene>
    <name evidence="9" type="primary">surE</name>
    <name evidence="11" type="ORF">SAMN06265348_11638</name>
</gene>
<comment type="function">
    <text evidence="9">Nucleotidase that shows phosphatase activity on nucleoside 5'-monophosphates.</text>
</comment>
<dbReference type="EMBL" id="FXTN01000016">
    <property type="protein sequence ID" value="SMO98291.1"/>
    <property type="molecule type" value="Genomic_DNA"/>
</dbReference>
<comment type="cofactor">
    <cofactor evidence="9">
        <name>a divalent metal cation</name>
        <dbReference type="ChEBI" id="CHEBI:60240"/>
    </cofactor>
    <text evidence="9">Binds 1 divalent metal cation per subunit.</text>
</comment>
<feature type="domain" description="Survival protein SurE-like phosphatase/nucleotidase" evidence="10">
    <location>
        <begin position="10"/>
        <end position="194"/>
    </location>
</feature>
<evidence type="ECO:0000256" key="3">
    <source>
        <dbReference type="ARBA" id="ARBA00004496"/>
    </source>
</evidence>
<dbReference type="RefSeq" id="WP_142530977.1">
    <property type="nucleotide sequence ID" value="NZ_CBCSJO010000015.1"/>
</dbReference>
<keyword evidence="6 9" id="KW-0479">Metal-binding</keyword>
<evidence type="ECO:0000313" key="11">
    <source>
        <dbReference type="EMBL" id="SMO98291.1"/>
    </source>
</evidence>
<dbReference type="NCBIfam" id="NF001490">
    <property type="entry name" value="PRK00346.1-4"/>
    <property type="match status" value="1"/>
</dbReference>
<dbReference type="HAMAP" id="MF_00060">
    <property type="entry name" value="SurE"/>
    <property type="match status" value="1"/>
</dbReference>
<dbReference type="EC" id="3.1.3.5" evidence="9"/>
<evidence type="ECO:0000313" key="12">
    <source>
        <dbReference type="Proteomes" id="UP000320300"/>
    </source>
</evidence>
<dbReference type="PANTHER" id="PTHR30457:SF0">
    <property type="entry name" value="PHOSPHATASE, PUTATIVE (AFU_ORTHOLOGUE AFUA_4G01070)-RELATED"/>
    <property type="match status" value="1"/>
</dbReference>
<evidence type="ECO:0000259" key="10">
    <source>
        <dbReference type="Pfam" id="PF01975"/>
    </source>
</evidence>
<keyword evidence="7 9" id="KW-0547">Nucleotide-binding</keyword>
<sequence>MKKQHSRPNILVVNDDGITAPGIKNLIEAVKELGNVVVVAPDGPQSGMGHAITIGKPMRFNKVDLYEGVEMYKCSGTPVDCVKLAVNKIFKGKKPDLCVSGINHGLNNSINVIYSGTMSAAVEGAIEGIPSIGFSLDDYAEEADFSHCLKYVKSIAQQVLDNGLPQATLLNVNFPKGNGIKGIKICRQANAKWAEEFDERQDPYGRPYYWLTGVFQNNDKGEDTDVWALDHGYVSVVPVQFDLTAHHAIPLLNSWTFND</sequence>
<keyword evidence="8 9" id="KW-0378">Hydrolase</keyword>
<feature type="binding site" evidence="9">
    <location>
        <position position="46"/>
    </location>
    <ligand>
        <name>a divalent metal cation</name>
        <dbReference type="ChEBI" id="CHEBI:60240"/>
    </ligand>
</feature>
<comment type="catalytic activity">
    <reaction evidence="1 9">
        <text>a ribonucleoside 5'-phosphate + H2O = a ribonucleoside + phosphate</text>
        <dbReference type="Rhea" id="RHEA:12484"/>
        <dbReference type="ChEBI" id="CHEBI:15377"/>
        <dbReference type="ChEBI" id="CHEBI:18254"/>
        <dbReference type="ChEBI" id="CHEBI:43474"/>
        <dbReference type="ChEBI" id="CHEBI:58043"/>
        <dbReference type="EC" id="3.1.3.5"/>
    </reaction>
</comment>
<dbReference type="AlphaFoldDB" id="A0A521FS35"/>
<keyword evidence="5 9" id="KW-0963">Cytoplasm</keyword>
<evidence type="ECO:0000256" key="8">
    <source>
        <dbReference type="ARBA" id="ARBA00022801"/>
    </source>
</evidence>
<dbReference type="InterPro" id="IPR036523">
    <property type="entry name" value="SurE-like_sf"/>
</dbReference>
<dbReference type="InterPro" id="IPR002828">
    <property type="entry name" value="SurE-like_Pase/nucleotidase"/>
</dbReference>
<dbReference type="OrthoDB" id="9780815at2"/>
<dbReference type="NCBIfam" id="TIGR00087">
    <property type="entry name" value="surE"/>
    <property type="match status" value="1"/>
</dbReference>
<name>A0A521FS35_9SPHI</name>
<feature type="binding site" evidence="9">
    <location>
        <position position="103"/>
    </location>
    <ligand>
        <name>a divalent metal cation</name>
        <dbReference type="ChEBI" id="CHEBI:60240"/>
    </ligand>
</feature>
<protein>
    <recommendedName>
        <fullName evidence="9">5'-nucleotidase SurE</fullName>
        <ecNumber evidence="9">3.1.3.5</ecNumber>
    </recommendedName>
    <alternativeName>
        <fullName evidence="9">Nucleoside 5'-monophosphate phosphohydrolase</fullName>
    </alternativeName>
</protein>
<evidence type="ECO:0000256" key="6">
    <source>
        <dbReference type="ARBA" id="ARBA00022723"/>
    </source>
</evidence>
<keyword evidence="12" id="KW-1185">Reference proteome</keyword>
<evidence type="ECO:0000256" key="1">
    <source>
        <dbReference type="ARBA" id="ARBA00000815"/>
    </source>
</evidence>
<evidence type="ECO:0000256" key="2">
    <source>
        <dbReference type="ARBA" id="ARBA00001946"/>
    </source>
</evidence>
<dbReference type="Gene3D" id="3.40.1210.10">
    <property type="entry name" value="Survival protein SurE-like phosphatase/nucleotidase"/>
    <property type="match status" value="1"/>
</dbReference>
<evidence type="ECO:0000256" key="4">
    <source>
        <dbReference type="ARBA" id="ARBA00011062"/>
    </source>
</evidence>
<evidence type="ECO:0000256" key="5">
    <source>
        <dbReference type="ARBA" id="ARBA00022490"/>
    </source>
</evidence>
<feature type="binding site" evidence="9">
    <location>
        <position position="15"/>
    </location>
    <ligand>
        <name>a divalent metal cation</name>
        <dbReference type="ChEBI" id="CHEBI:60240"/>
    </ligand>
</feature>
<dbReference type="GO" id="GO:0046872">
    <property type="term" value="F:metal ion binding"/>
    <property type="evidence" value="ECO:0007669"/>
    <property type="project" value="UniProtKB-UniRule"/>
</dbReference>
<dbReference type="GO" id="GO:0008253">
    <property type="term" value="F:5'-nucleotidase activity"/>
    <property type="evidence" value="ECO:0007669"/>
    <property type="project" value="UniProtKB-UniRule"/>
</dbReference>
<comment type="cofactor">
    <cofactor evidence="2">
        <name>Mg(2+)</name>
        <dbReference type="ChEBI" id="CHEBI:18420"/>
    </cofactor>
</comment>